<keyword evidence="4" id="KW-0808">Transferase</keyword>
<feature type="compositionally biased region" description="Basic and acidic residues" evidence="2">
    <location>
        <begin position="1"/>
        <end position="13"/>
    </location>
</feature>
<dbReference type="InterPro" id="IPR050709">
    <property type="entry name" value="Biotin_Carboxyl_Carrier/Decarb"/>
</dbReference>
<feature type="compositionally biased region" description="Gly residues" evidence="2">
    <location>
        <begin position="48"/>
        <end position="64"/>
    </location>
</feature>
<keyword evidence="1" id="KW-0092">Biotin</keyword>
<organism evidence="4 5">
    <name type="scientific">Roseospira goensis</name>
    <dbReference type="NCBI Taxonomy" id="391922"/>
    <lineage>
        <taxon>Bacteria</taxon>
        <taxon>Pseudomonadati</taxon>
        <taxon>Pseudomonadota</taxon>
        <taxon>Alphaproteobacteria</taxon>
        <taxon>Rhodospirillales</taxon>
        <taxon>Rhodospirillaceae</taxon>
        <taxon>Roseospira</taxon>
    </lineage>
</organism>
<evidence type="ECO:0000313" key="5">
    <source>
        <dbReference type="Proteomes" id="UP000555728"/>
    </source>
</evidence>
<dbReference type="CDD" id="cd06850">
    <property type="entry name" value="biotinyl_domain"/>
    <property type="match status" value="1"/>
</dbReference>
<proteinExistence type="predicted"/>
<dbReference type="GO" id="GO:0047154">
    <property type="term" value="F:methylmalonyl-CoA carboxytransferase activity"/>
    <property type="evidence" value="ECO:0007669"/>
    <property type="project" value="UniProtKB-EC"/>
</dbReference>
<dbReference type="PROSITE" id="PS50968">
    <property type="entry name" value="BIOTINYL_LIPOYL"/>
    <property type="match status" value="1"/>
</dbReference>
<dbReference type="Gene3D" id="2.40.50.100">
    <property type="match status" value="1"/>
</dbReference>
<evidence type="ECO:0000256" key="1">
    <source>
        <dbReference type="ARBA" id="ARBA00023267"/>
    </source>
</evidence>
<feature type="region of interest" description="Disordered" evidence="2">
    <location>
        <begin position="1"/>
        <end position="82"/>
    </location>
</feature>
<dbReference type="InterPro" id="IPR001882">
    <property type="entry name" value="Biotin_BS"/>
</dbReference>
<dbReference type="InterPro" id="IPR000089">
    <property type="entry name" value="Biotin_lipoyl"/>
</dbReference>
<dbReference type="AlphaFoldDB" id="A0A7W6RWY3"/>
<evidence type="ECO:0000259" key="3">
    <source>
        <dbReference type="PROSITE" id="PS50968"/>
    </source>
</evidence>
<dbReference type="InterPro" id="IPR011053">
    <property type="entry name" value="Single_hybrid_motif"/>
</dbReference>
<gene>
    <name evidence="4" type="ORF">GGD88_000399</name>
</gene>
<dbReference type="PANTHER" id="PTHR45266:SF3">
    <property type="entry name" value="OXALOACETATE DECARBOXYLASE ALPHA CHAIN"/>
    <property type="match status" value="1"/>
</dbReference>
<dbReference type="PANTHER" id="PTHR45266">
    <property type="entry name" value="OXALOACETATE DECARBOXYLASE ALPHA CHAIN"/>
    <property type="match status" value="1"/>
</dbReference>
<name>A0A7W6RWY3_9PROT</name>
<sequence length="141" mass="14580">MKLRIDLDGKTYDLDVEVLEEDRPPPRPGYLPPHAPPMTVRSSAGPAPGAGGEDGAGGPAGGAGDDAAVDEEKVSRSPLSGVVNRIAVSPGQELKQDDLIMVLEAMKMETNVVAGHPGTVKALRVAEGDGVKVGQILMDYA</sequence>
<feature type="compositionally biased region" description="Pro residues" evidence="2">
    <location>
        <begin position="26"/>
        <end position="36"/>
    </location>
</feature>
<evidence type="ECO:0000313" key="4">
    <source>
        <dbReference type="EMBL" id="MBB4284692.1"/>
    </source>
</evidence>
<accession>A0A7W6RWY3</accession>
<reference evidence="4 5" key="1">
    <citation type="submission" date="2020-08" db="EMBL/GenBank/DDBJ databases">
        <title>Genome sequencing of Purple Non-Sulfur Bacteria from various extreme environments.</title>
        <authorList>
            <person name="Mayer M."/>
        </authorList>
    </citation>
    <scope>NUCLEOTIDE SEQUENCE [LARGE SCALE GENOMIC DNA]</scope>
    <source>
        <strain evidence="4 5">JA135</strain>
    </source>
</reference>
<evidence type="ECO:0000256" key="2">
    <source>
        <dbReference type="SAM" id="MobiDB-lite"/>
    </source>
</evidence>
<dbReference type="PROSITE" id="PS00188">
    <property type="entry name" value="BIOTIN"/>
    <property type="match status" value="1"/>
</dbReference>
<comment type="caution">
    <text evidence="4">The sequence shown here is derived from an EMBL/GenBank/DDBJ whole genome shotgun (WGS) entry which is preliminary data.</text>
</comment>
<dbReference type="SUPFAM" id="SSF51230">
    <property type="entry name" value="Single hybrid motif"/>
    <property type="match status" value="1"/>
</dbReference>
<keyword evidence="5" id="KW-1185">Reference proteome</keyword>
<dbReference type="RefSeq" id="WP_184431176.1">
    <property type="nucleotide sequence ID" value="NZ_JACIGI010000002.1"/>
</dbReference>
<dbReference type="EC" id="2.1.3.1" evidence="4"/>
<dbReference type="EMBL" id="JACIGI010000002">
    <property type="protein sequence ID" value="MBB4284692.1"/>
    <property type="molecule type" value="Genomic_DNA"/>
</dbReference>
<dbReference type="Pfam" id="PF00364">
    <property type="entry name" value="Biotin_lipoyl"/>
    <property type="match status" value="1"/>
</dbReference>
<protein>
    <submittedName>
        <fullName evidence="4">Methylmalonyl-CoA carboxyltransferase small subunit</fullName>
        <ecNumber evidence="4">2.1.3.1</ecNumber>
    </submittedName>
</protein>
<feature type="domain" description="Lipoyl-binding" evidence="3">
    <location>
        <begin position="69"/>
        <end position="141"/>
    </location>
</feature>
<dbReference type="Proteomes" id="UP000555728">
    <property type="component" value="Unassembled WGS sequence"/>
</dbReference>